<feature type="domain" description="Nudix hydrolase" evidence="9">
    <location>
        <begin position="37"/>
        <end position="203"/>
    </location>
</feature>
<keyword evidence="4" id="KW-0479">Metal-binding</keyword>
<accession>M7AY51</accession>
<dbReference type="PANTHER" id="PTHR22769">
    <property type="entry name" value="MUTT/NUDIX HYDROLASE"/>
    <property type="match status" value="1"/>
</dbReference>
<evidence type="ECO:0000313" key="11">
    <source>
        <dbReference type="Proteomes" id="UP000031443"/>
    </source>
</evidence>
<dbReference type="PROSITE" id="PS00893">
    <property type="entry name" value="NUDIX_BOX"/>
    <property type="match status" value="1"/>
</dbReference>
<dbReference type="EMBL" id="KB554682">
    <property type="protein sequence ID" value="EMP29674.1"/>
    <property type="molecule type" value="Genomic_DNA"/>
</dbReference>
<dbReference type="InterPro" id="IPR042970">
    <property type="entry name" value="NUDT18_NUDIX"/>
</dbReference>
<evidence type="ECO:0000256" key="2">
    <source>
        <dbReference type="ARBA" id="ARBA00001946"/>
    </source>
</evidence>
<keyword evidence="6" id="KW-0460">Magnesium</keyword>
<dbReference type="AlphaFoldDB" id="M7AY51"/>
<dbReference type="InterPro" id="IPR020476">
    <property type="entry name" value="Nudix_hydrolase"/>
</dbReference>
<keyword evidence="11" id="KW-1185">Reference proteome</keyword>
<keyword evidence="7" id="KW-0464">Manganese</keyword>
<dbReference type="InterPro" id="IPR020084">
    <property type="entry name" value="NUDIX_hydrolase_CS"/>
</dbReference>
<evidence type="ECO:0000256" key="6">
    <source>
        <dbReference type="ARBA" id="ARBA00022842"/>
    </source>
</evidence>
<name>M7AY51_CHEMY</name>
<evidence type="ECO:0000256" key="5">
    <source>
        <dbReference type="ARBA" id="ARBA00022801"/>
    </source>
</evidence>
<dbReference type="InterPro" id="IPR000086">
    <property type="entry name" value="NUDIX_hydrolase_dom"/>
</dbReference>
<dbReference type="CDD" id="cd04671">
    <property type="entry name" value="NUDIX_8DGDPP_Nudt18"/>
    <property type="match status" value="1"/>
</dbReference>
<protein>
    <submittedName>
        <fullName evidence="10">Nucleoside diphosphate-linked moiety X motif 18</fullName>
    </submittedName>
</protein>
<keyword evidence="5 8" id="KW-0378">Hydrolase</keyword>
<reference evidence="11" key="1">
    <citation type="journal article" date="2013" name="Nat. Genet.">
        <title>The draft genomes of soft-shell turtle and green sea turtle yield insights into the development and evolution of the turtle-specific body plan.</title>
        <authorList>
            <person name="Wang Z."/>
            <person name="Pascual-Anaya J."/>
            <person name="Zadissa A."/>
            <person name="Li W."/>
            <person name="Niimura Y."/>
            <person name="Huang Z."/>
            <person name="Li C."/>
            <person name="White S."/>
            <person name="Xiong Z."/>
            <person name="Fang D."/>
            <person name="Wang B."/>
            <person name="Ming Y."/>
            <person name="Chen Y."/>
            <person name="Zheng Y."/>
            <person name="Kuraku S."/>
            <person name="Pignatelli M."/>
            <person name="Herrero J."/>
            <person name="Beal K."/>
            <person name="Nozawa M."/>
            <person name="Li Q."/>
            <person name="Wang J."/>
            <person name="Zhang H."/>
            <person name="Yu L."/>
            <person name="Shigenobu S."/>
            <person name="Wang J."/>
            <person name="Liu J."/>
            <person name="Flicek P."/>
            <person name="Searle S."/>
            <person name="Wang J."/>
            <person name="Kuratani S."/>
            <person name="Yin Y."/>
            <person name="Aken B."/>
            <person name="Zhang G."/>
            <person name="Irie N."/>
        </authorList>
    </citation>
    <scope>NUCLEOTIDE SEQUENCE [LARGE SCALE GENOMIC DNA]</scope>
</reference>
<comment type="cofactor">
    <cofactor evidence="2">
        <name>Mg(2+)</name>
        <dbReference type="ChEBI" id="CHEBI:18420"/>
    </cofactor>
</comment>
<dbReference type="Gene3D" id="3.90.79.10">
    <property type="entry name" value="Nucleoside Triphosphate Pyrophosphohydrolase"/>
    <property type="match status" value="1"/>
</dbReference>
<dbReference type="Proteomes" id="UP000031443">
    <property type="component" value="Unassembled WGS sequence"/>
</dbReference>
<dbReference type="GO" id="GO:0044715">
    <property type="term" value="F:8-oxo-dGDP phosphatase activity"/>
    <property type="evidence" value="ECO:0007669"/>
    <property type="project" value="TreeGrafter"/>
</dbReference>
<dbReference type="Pfam" id="PF00293">
    <property type="entry name" value="NUDIX"/>
    <property type="match status" value="1"/>
</dbReference>
<dbReference type="PROSITE" id="PS51462">
    <property type="entry name" value="NUDIX"/>
    <property type="match status" value="1"/>
</dbReference>
<sequence length="363" mass="40023">MACGALAEELDAVLSGRGWEVQERYDSAPVPAHPVRVRKTACYIVLAVLLNDQNEVLMMQEAKHECYGTWYLPAGRMEPNETILEAMKREVKEETGLECEPLTLLAVEERGSIWIRYVFLARPTAPSDLQKCNIPANPFRAPGTAAQAALNATQTHSVFCLGGTLKAPHDADAESLQARWWDRESPALPLRARDILPLMDLAVRYRDSPSHPMTLPEEMPCALICQRLLATFTNGAGDLWVLLNAVGAPHLPVCARTTSPCKIQNSIQAAACRLLKECCLLPQVTVRAHGVLGLQHLGKNAGKSDGVCFNVLLTVTQGDQSTQETPPELQGESFQWWKIEESNLRSRILQRLSSSAVVPIHSY</sequence>
<organism evidence="10 11">
    <name type="scientific">Chelonia mydas</name>
    <name type="common">Green sea-turtle</name>
    <name type="synonym">Chelonia agassizi</name>
    <dbReference type="NCBI Taxonomy" id="8469"/>
    <lineage>
        <taxon>Eukaryota</taxon>
        <taxon>Metazoa</taxon>
        <taxon>Chordata</taxon>
        <taxon>Craniata</taxon>
        <taxon>Vertebrata</taxon>
        <taxon>Euteleostomi</taxon>
        <taxon>Archelosauria</taxon>
        <taxon>Testudinata</taxon>
        <taxon>Testudines</taxon>
        <taxon>Cryptodira</taxon>
        <taxon>Durocryptodira</taxon>
        <taxon>Americhelydia</taxon>
        <taxon>Chelonioidea</taxon>
        <taxon>Cheloniidae</taxon>
        <taxon>Chelonia</taxon>
    </lineage>
</organism>
<gene>
    <name evidence="10" type="ORF">UY3_13233</name>
</gene>
<evidence type="ECO:0000256" key="8">
    <source>
        <dbReference type="RuleBase" id="RU003476"/>
    </source>
</evidence>
<dbReference type="GO" id="GO:0046872">
    <property type="term" value="F:metal ion binding"/>
    <property type="evidence" value="ECO:0007669"/>
    <property type="project" value="UniProtKB-KW"/>
</dbReference>
<comment type="similarity">
    <text evidence="3 8">Belongs to the Nudix hydrolase family.</text>
</comment>
<proteinExistence type="inferred from homology"/>
<evidence type="ECO:0000313" key="10">
    <source>
        <dbReference type="EMBL" id="EMP29674.1"/>
    </source>
</evidence>
<dbReference type="GO" id="GO:0044716">
    <property type="term" value="F:8-oxo-GDP phosphatase activity"/>
    <property type="evidence" value="ECO:0007669"/>
    <property type="project" value="TreeGrafter"/>
</dbReference>
<evidence type="ECO:0000256" key="4">
    <source>
        <dbReference type="ARBA" id="ARBA00022723"/>
    </source>
</evidence>
<comment type="cofactor">
    <cofactor evidence="1">
        <name>Mn(2+)</name>
        <dbReference type="ChEBI" id="CHEBI:29035"/>
    </cofactor>
</comment>
<dbReference type="PANTHER" id="PTHR22769:SF56">
    <property type="entry name" value="8-OXO-DGDP PHOSPHATASE NUDT18"/>
    <property type="match status" value="1"/>
</dbReference>
<dbReference type="STRING" id="8469.M7AY51"/>
<evidence type="ECO:0000256" key="7">
    <source>
        <dbReference type="ARBA" id="ARBA00023211"/>
    </source>
</evidence>
<evidence type="ECO:0000256" key="3">
    <source>
        <dbReference type="ARBA" id="ARBA00005582"/>
    </source>
</evidence>
<dbReference type="SUPFAM" id="SSF55811">
    <property type="entry name" value="Nudix"/>
    <property type="match status" value="1"/>
</dbReference>
<dbReference type="InterPro" id="IPR015797">
    <property type="entry name" value="NUDIX_hydrolase-like_dom_sf"/>
</dbReference>
<evidence type="ECO:0000259" key="9">
    <source>
        <dbReference type="PROSITE" id="PS51462"/>
    </source>
</evidence>
<dbReference type="PRINTS" id="PR00502">
    <property type="entry name" value="NUDIXFAMILY"/>
</dbReference>
<evidence type="ECO:0000256" key="1">
    <source>
        <dbReference type="ARBA" id="ARBA00001936"/>
    </source>
</evidence>